<sequence length="381" mass="41635">MSVLETRDQLWSPVLETLSAQALDCIQTGLSAVVDRFCGAGAHVVLGARQEFVPRIEAGRPPTLEPPVDKRLAEARELAGLHVTDRRDGLDGPALRRFADEAGPLYVLSDTFTMSWTPYRGQRHMDHSYLLIGSGDRYAVVDPYHNDTQWGPARPGVWRLSSADLDAAVGTGASAMVISADGLPDIDPTAILADNARNLAAALDIAGYVAHVRSGLDSVAAIESLVLDIWILGRSRLLHAAWLDTVPGIPADEVRRQADEWLRLAAQSYLGLRRAIRGEPVPPSILDRFEELLAEDVEVAGRLAVRAAVVDAVRTVMRVDDVSVTFRAMPDFSSFRLVDIIERVESRLDLTLDAEDLTLESLHDTDSLTHLFVTAAGRVRQ</sequence>
<name>A0A4R2JNY5_9PSEU</name>
<comment type="caution">
    <text evidence="1">The sequence shown here is derived from an EMBL/GenBank/DDBJ whole genome shotgun (WGS) entry which is preliminary data.</text>
</comment>
<organism evidence="1 2">
    <name type="scientific">Actinocrispum wychmicini</name>
    <dbReference type="NCBI Taxonomy" id="1213861"/>
    <lineage>
        <taxon>Bacteria</taxon>
        <taxon>Bacillati</taxon>
        <taxon>Actinomycetota</taxon>
        <taxon>Actinomycetes</taxon>
        <taxon>Pseudonocardiales</taxon>
        <taxon>Pseudonocardiaceae</taxon>
        <taxon>Actinocrispum</taxon>
    </lineage>
</organism>
<protein>
    <recommendedName>
        <fullName evidence="3">Phosphopantetheine binding protein</fullName>
    </recommendedName>
</protein>
<accession>A0A4R2JNY5</accession>
<dbReference type="EMBL" id="SLWS01000003">
    <property type="protein sequence ID" value="TCO60697.1"/>
    <property type="molecule type" value="Genomic_DNA"/>
</dbReference>
<gene>
    <name evidence="1" type="ORF">EV192_103272</name>
</gene>
<evidence type="ECO:0000313" key="1">
    <source>
        <dbReference type="EMBL" id="TCO60697.1"/>
    </source>
</evidence>
<keyword evidence="2" id="KW-1185">Reference proteome</keyword>
<evidence type="ECO:0000313" key="2">
    <source>
        <dbReference type="Proteomes" id="UP000295680"/>
    </source>
</evidence>
<reference evidence="1 2" key="1">
    <citation type="submission" date="2019-03" db="EMBL/GenBank/DDBJ databases">
        <title>Genomic Encyclopedia of Type Strains, Phase IV (KMG-IV): sequencing the most valuable type-strain genomes for metagenomic binning, comparative biology and taxonomic classification.</title>
        <authorList>
            <person name="Goeker M."/>
        </authorList>
    </citation>
    <scope>NUCLEOTIDE SEQUENCE [LARGE SCALE GENOMIC DNA]</scope>
    <source>
        <strain evidence="1 2">DSM 45934</strain>
    </source>
</reference>
<dbReference type="OrthoDB" id="4128649at2"/>
<dbReference type="RefSeq" id="WP_132115871.1">
    <property type="nucleotide sequence ID" value="NZ_SLWS01000003.1"/>
</dbReference>
<evidence type="ECO:0008006" key="3">
    <source>
        <dbReference type="Google" id="ProtNLM"/>
    </source>
</evidence>
<dbReference type="Proteomes" id="UP000295680">
    <property type="component" value="Unassembled WGS sequence"/>
</dbReference>
<dbReference type="AlphaFoldDB" id="A0A4R2JNY5"/>
<proteinExistence type="predicted"/>